<proteinExistence type="predicted"/>
<evidence type="ECO:0000313" key="2">
    <source>
        <dbReference type="EMBL" id="KAG8060209.1"/>
    </source>
</evidence>
<accession>A0A8J5S3X7</accession>
<keyword evidence="3" id="KW-1185">Reference proteome</keyword>
<dbReference type="EMBL" id="JAAALK010000287">
    <property type="protein sequence ID" value="KAG8060209.1"/>
    <property type="molecule type" value="Genomic_DNA"/>
</dbReference>
<comment type="caution">
    <text evidence="2">The sequence shown here is derived from an EMBL/GenBank/DDBJ whole genome shotgun (WGS) entry which is preliminary data.</text>
</comment>
<feature type="transmembrane region" description="Helical" evidence="1">
    <location>
        <begin position="28"/>
        <end position="48"/>
    </location>
</feature>
<reference evidence="2" key="2">
    <citation type="submission" date="2021-02" db="EMBL/GenBank/DDBJ databases">
        <authorList>
            <person name="Kimball J.A."/>
            <person name="Haas M.W."/>
            <person name="Macchietto M."/>
            <person name="Kono T."/>
            <person name="Duquette J."/>
            <person name="Shao M."/>
        </authorList>
    </citation>
    <scope>NUCLEOTIDE SEQUENCE</scope>
    <source>
        <tissue evidence="2">Fresh leaf tissue</tissue>
    </source>
</reference>
<protein>
    <submittedName>
        <fullName evidence="2">Uncharacterized protein</fullName>
    </submittedName>
</protein>
<dbReference type="OrthoDB" id="444127at2759"/>
<sequence>MGHSNVFGFPAIDGLGGWAMALAVRRRFYWGVVLVLLLASVLAPLVFYDGFPVSHLLDSTVQLGDYYYMTAKSVRMPCPDYKCMHEGCKVAYTEMTVKHAPHQLVDWWNMCVKDSFIRADYEYDDATFEKNIQTYLLHFRFLCIVLSGSEWDFGVFSSIAGVEKQNGRMYEVALEMDGGMAPAEVYGGMFSTLLHVVIFIVAPPVLPPVRQYS</sequence>
<feature type="transmembrane region" description="Helical" evidence="1">
    <location>
        <begin position="185"/>
        <end position="206"/>
    </location>
</feature>
<keyword evidence="1" id="KW-1133">Transmembrane helix</keyword>
<dbReference type="PANTHER" id="PTHR47105">
    <property type="entry name" value="OS02G0173600 PROTEIN"/>
    <property type="match status" value="1"/>
</dbReference>
<gene>
    <name evidence="2" type="ORF">GUJ93_ZPchr0002g25996</name>
</gene>
<dbReference type="PANTHER" id="PTHR47105:SF1">
    <property type="entry name" value="OS06G0665100 PROTEIN"/>
    <property type="match status" value="1"/>
</dbReference>
<evidence type="ECO:0000313" key="3">
    <source>
        <dbReference type="Proteomes" id="UP000729402"/>
    </source>
</evidence>
<name>A0A8J5S3X7_ZIZPA</name>
<dbReference type="Proteomes" id="UP000729402">
    <property type="component" value="Unassembled WGS sequence"/>
</dbReference>
<dbReference type="AlphaFoldDB" id="A0A8J5S3X7"/>
<evidence type="ECO:0000256" key="1">
    <source>
        <dbReference type="SAM" id="Phobius"/>
    </source>
</evidence>
<reference evidence="2" key="1">
    <citation type="journal article" date="2021" name="bioRxiv">
        <title>Whole Genome Assembly and Annotation of Northern Wild Rice, Zizania palustris L., Supports a Whole Genome Duplication in the Zizania Genus.</title>
        <authorList>
            <person name="Haas M."/>
            <person name="Kono T."/>
            <person name="Macchietto M."/>
            <person name="Millas R."/>
            <person name="McGilp L."/>
            <person name="Shao M."/>
            <person name="Duquette J."/>
            <person name="Hirsch C.N."/>
            <person name="Kimball J."/>
        </authorList>
    </citation>
    <scope>NUCLEOTIDE SEQUENCE</scope>
    <source>
        <tissue evidence="2">Fresh leaf tissue</tissue>
    </source>
</reference>
<keyword evidence="1" id="KW-0472">Membrane</keyword>
<keyword evidence="1" id="KW-0812">Transmembrane</keyword>
<organism evidence="2 3">
    <name type="scientific">Zizania palustris</name>
    <name type="common">Northern wild rice</name>
    <dbReference type="NCBI Taxonomy" id="103762"/>
    <lineage>
        <taxon>Eukaryota</taxon>
        <taxon>Viridiplantae</taxon>
        <taxon>Streptophyta</taxon>
        <taxon>Embryophyta</taxon>
        <taxon>Tracheophyta</taxon>
        <taxon>Spermatophyta</taxon>
        <taxon>Magnoliopsida</taxon>
        <taxon>Liliopsida</taxon>
        <taxon>Poales</taxon>
        <taxon>Poaceae</taxon>
        <taxon>BOP clade</taxon>
        <taxon>Oryzoideae</taxon>
        <taxon>Oryzeae</taxon>
        <taxon>Zizaniinae</taxon>
        <taxon>Zizania</taxon>
    </lineage>
</organism>